<evidence type="ECO:0000256" key="1">
    <source>
        <dbReference type="SAM" id="MobiDB-lite"/>
    </source>
</evidence>
<reference evidence="2 3" key="1">
    <citation type="submission" date="2023-03" db="EMBL/GenBank/DDBJ databases">
        <title>Paludisphaera mucosa sp. nov. a novel planctomycete from northern fen.</title>
        <authorList>
            <person name="Ivanova A."/>
        </authorList>
    </citation>
    <scope>NUCLEOTIDE SEQUENCE [LARGE SCALE GENOMIC DNA]</scope>
    <source>
        <strain evidence="2 3">Pla2</strain>
    </source>
</reference>
<gene>
    <name evidence="2" type="ORF">PZE19_28805</name>
</gene>
<keyword evidence="3" id="KW-1185">Reference proteome</keyword>
<evidence type="ECO:0000313" key="3">
    <source>
        <dbReference type="Proteomes" id="UP001216907"/>
    </source>
</evidence>
<feature type="region of interest" description="Disordered" evidence="1">
    <location>
        <begin position="1"/>
        <end position="33"/>
    </location>
</feature>
<feature type="compositionally biased region" description="Basic and acidic residues" evidence="1">
    <location>
        <begin position="13"/>
        <end position="28"/>
    </location>
</feature>
<name>A0ABT6FJM1_9BACT</name>
<comment type="caution">
    <text evidence="2">The sequence shown here is derived from an EMBL/GenBank/DDBJ whole genome shotgun (WGS) entry which is preliminary data.</text>
</comment>
<proteinExistence type="predicted"/>
<organism evidence="2 3">
    <name type="scientific">Paludisphaera mucosa</name>
    <dbReference type="NCBI Taxonomy" id="3030827"/>
    <lineage>
        <taxon>Bacteria</taxon>
        <taxon>Pseudomonadati</taxon>
        <taxon>Planctomycetota</taxon>
        <taxon>Planctomycetia</taxon>
        <taxon>Isosphaerales</taxon>
        <taxon>Isosphaeraceae</taxon>
        <taxon>Paludisphaera</taxon>
    </lineage>
</organism>
<dbReference type="EMBL" id="JARRAG010000002">
    <property type="protein sequence ID" value="MDG3007782.1"/>
    <property type="molecule type" value="Genomic_DNA"/>
</dbReference>
<evidence type="ECO:0000313" key="2">
    <source>
        <dbReference type="EMBL" id="MDG3007782.1"/>
    </source>
</evidence>
<sequence length="72" mass="7250">MHVSSLDGPRGLDGPRDEIDGWGREHGRAGSAPRGFLASELATAVDRLLGTAAAPLDGAAVVRPHAPPAASA</sequence>
<dbReference type="Proteomes" id="UP001216907">
    <property type="component" value="Unassembled WGS sequence"/>
</dbReference>
<protein>
    <submittedName>
        <fullName evidence="2">Uncharacterized protein</fullName>
    </submittedName>
</protein>
<accession>A0ABT6FJM1</accession>
<dbReference type="RefSeq" id="WP_277864054.1">
    <property type="nucleotide sequence ID" value="NZ_JARRAG010000002.1"/>
</dbReference>